<name>A0A929WWY3_9BACT</name>
<proteinExistence type="predicted"/>
<evidence type="ECO:0000313" key="2">
    <source>
        <dbReference type="EMBL" id="MBF0969535.1"/>
    </source>
</evidence>
<dbReference type="EMBL" id="JABZGR010000001">
    <property type="protein sequence ID" value="MBF0969535.1"/>
    <property type="molecule type" value="Genomic_DNA"/>
</dbReference>
<evidence type="ECO:0000256" key="1">
    <source>
        <dbReference type="SAM" id="MobiDB-lite"/>
    </source>
</evidence>
<accession>A0A929WWY3</accession>
<gene>
    <name evidence="2" type="ORF">HXK21_00625</name>
</gene>
<reference evidence="2" key="1">
    <citation type="submission" date="2020-04" db="EMBL/GenBank/DDBJ databases">
        <title>Deep metagenomics examines the oral microbiome during advanced dental caries in children, revealing novel taxa and co-occurrences with host molecules.</title>
        <authorList>
            <person name="Baker J.L."/>
            <person name="Morton J.T."/>
            <person name="Dinis M."/>
            <person name="Alvarez R."/>
            <person name="Tran N.C."/>
            <person name="Knight R."/>
            <person name="Edlund A."/>
        </authorList>
    </citation>
    <scope>NUCLEOTIDE SEQUENCE</scope>
    <source>
        <strain evidence="2">JCVI_34_bin.1</strain>
    </source>
</reference>
<protein>
    <submittedName>
        <fullName evidence="2">Uncharacterized protein</fullName>
    </submittedName>
</protein>
<comment type="caution">
    <text evidence="2">The sequence shown here is derived from an EMBL/GenBank/DDBJ whole genome shotgun (WGS) entry which is preliminary data.</text>
</comment>
<sequence>MNTKTISRSNDGRGGARAGAGRKKKPWCGSVNLQIDLEVWAAIKEAAQEDGERVGIFLTKAYAYYERFVRKRVPVPDFNLNEKRLPQALLQYFSFDFVSAEYMMIRERVAFETPADTYGYSEMKQTTIICRGHKINIGYFRAYFKEDEKKIFREIPLPEDEAIFTEDFREDMKRKTVG</sequence>
<evidence type="ECO:0000313" key="3">
    <source>
        <dbReference type="Proteomes" id="UP000704068"/>
    </source>
</evidence>
<dbReference type="Proteomes" id="UP000704068">
    <property type="component" value="Unassembled WGS sequence"/>
</dbReference>
<dbReference type="AlphaFoldDB" id="A0A929WWY3"/>
<dbReference type="RefSeq" id="WP_303762515.1">
    <property type="nucleotide sequence ID" value="NZ_JABZGR010000001.1"/>
</dbReference>
<feature type="region of interest" description="Disordered" evidence="1">
    <location>
        <begin position="1"/>
        <end position="24"/>
    </location>
</feature>
<organism evidence="2 3">
    <name type="scientific">Alloprevotella tannerae</name>
    <dbReference type="NCBI Taxonomy" id="76122"/>
    <lineage>
        <taxon>Bacteria</taxon>
        <taxon>Pseudomonadati</taxon>
        <taxon>Bacteroidota</taxon>
        <taxon>Bacteroidia</taxon>
        <taxon>Bacteroidales</taxon>
        <taxon>Prevotellaceae</taxon>
        <taxon>Alloprevotella</taxon>
    </lineage>
</organism>